<keyword evidence="3" id="KW-1185">Reference proteome</keyword>
<evidence type="ECO:0000259" key="1">
    <source>
        <dbReference type="Pfam" id="PF02602"/>
    </source>
</evidence>
<dbReference type="GO" id="GO:0004852">
    <property type="term" value="F:uroporphyrinogen-III synthase activity"/>
    <property type="evidence" value="ECO:0007669"/>
    <property type="project" value="UniProtKB-EC"/>
</dbReference>
<dbReference type="CDD" id="cd06578">
    <property type="entry name" value="HemD"/>
    <property type="match status" value="1"/>
</dbReference>
<protein>
    <submittedName>
        <fullName evidence="2">Uroporphyrinogen-III synthase</fullName>
        <ecNumber evidence="2">4.2.1.75</ecNumber>
    </submittedName>
</protein>
<gene>
    <name evidence="2" type="ORF">M0R89_06380</name>
</gene>
<reference evidence="2 3" key="1">
    <citation type="submission" date="2022-04" db="EMBL/GenBank/DDBJ databases">
        <title>Diverse halophilic archaea isolated from saline environments.</title>
        <authorList>
            <person name="Cui H.-L."/>
        </authorList>
    </citation>
    <scope>NUCLEOTIDE SEQUENCE [LARGE SCALE GENOMIC DNA]</scope>
    <source>
        <strain evidence="2 3">XZYJT49</strain>
    </source>
</reference>
<dbReference type="AlphaFoldDB" id="A0A8U0HYH6"/>
<name>A0A8U0HYH6_9EURY</name>
<dbReference type="EMBL" id="CP096659">
    <property type="protein sequence ID" value="UPV75686.1"/>
    <property type="molecule type" value="Genomic_DNA"/>
</dbReference>
<dbReference type="PANTHER" id="PTHR40082:SF1">
    <property type="entry name" value="BLR5956 PROTEIN"/>
    <property type="match status" value="1"/>
</dbReference>
<dbReference type="Gene3D" id="3.40.50.10090">
    <property type="match status" value="2"/>
</dbReference>
<evidence type="ECO:0000313" key="3">
    <source>
        <dbReference type="Proteomes" id="UP000830729"/>
    </source>
</evidence>
<feature type="domain" description="Tetrapyrrole biosynthesis uroporphyrinogen III synthase" evidence="1">
    <location>
        <begin position="36"/>
        <end position="248"/>
    </location>
</feature>
<proteinExistence type="predicted"/>
<dbReference type="Proteomes" id="UP000830729">
    <property type="component" value="Chromosome"/>
</dbReference>
<dbReference type="RefSeq" id="WP_248651724.1">
    <property type="nucleotide sequence ID" value="NZ_CP096659.1"/>
</dbReference>
<dbReference type="EC" id="4.2.1.75" evidence="2"/>
<dbReference type="PANTHER" id="PTHR40082">
    <property type="entry name" value="BLR5956 PROTEIN"/>
    <property type="match status" value="1"/>
</dbReference>
<dbReference type="InterPro" id="IPR039793">
    <property type="entry name" value="UROS/Hem4"/>
</dbReference>
<dbReference type="KEGG" id="halx:M0R89_06380"/>
<organism evidence="2 3">
    <name type="scientific">Halorussus limi</name>
    <dbReference type="NCBI Taxonomy" id="2938695"/>
    <lineage>
        <taxon>Archaea</taxon>
        <taxon>Methanobacteriati</taxon>
        <taxon>Methanobacteriota</taxon>
        <taxon>Stenosarchaea group</taxon>
        <taxon>Halobacteria</taxon>
        <taxon>Halobacteriales</taxon>
        <taxon>Haladaptataceae</taxon>
        <taxon>Halorussus</taxon>
    </lineage>
</organism>
<dbReference type="GeneID" id="72184809"/>
<dbReference type="InterPro" id="IPR036108">
    <property type="entry name" value="4pyrrol_syn_uPrphyn_synt_sf"/>
</dbReference>
<dbReference type="InterPro" id="IPR003754">
    <property type="entry name" value="4pyrrol_synth_uPrphyn_synth"/>
</dbReference>
<dbReference type="SUPFAM" id="SSF69618">
    <property type="entry name" value="HemD-like"/>
    <property type="match status" value="1"/>
</dbReference>
<dbReference type="GO" id="GO:0006780">
    <property type="term" value="P:uroporphyrinogen III biosynthetic process"/>
    <property type="evidence" value="ECO:0007669"/>
    <property type="project" value="InterPro"/>
</dbReference>
<dbReference type="NCBIfam" id="NF004587">
    <property type="entry name" value="PRK05928.2-5"/>
    <property type="match status" value="1"/>
</dbReference>
<sequence>MTRETASRDAGATGSANRDVRVAVFRPDDERLAGAVELLDSLGADAVADPMLEVRPTGDAPADGEYVILTSKTGVELAAEAGWEPGDATVCAIGESTADALREAGYEVDIVPEEYSSSGLVETLEGEVEGARVEVARSDHGSEVLTDGLRDAGAGVNETTLYELVRPAGSGESAALAADGDLDAAVFTSSLTVAHFLDAAAERGVRDAAVEGLNDAVVGAIGDPTREAAESEGIAVDVVPEVADFEKLACEVVEEVAPTYHE</sequence>
<accession>A0A8U0HYH6</accession>
<keyword evidence="2" id="KW-0456">Lyase</keyword>
<evidence type="ECO:0000313" key="2">
    <source>
        <dbReference type="EMBL" id="UPV75686.1"/>
    </source>
</evidence>
<dbReference type="Pfam" id="PF02602">
    <property type="entry name" value="HEM4"/>
    <property type="match status" value="1"/>
</dbReference>